<proteinExistence type="inferred from homology"/>
<feature type="transmembrane region" description="Helical" evidence="8">
    <location>
        <begin position="53"/>
        <end position="76"/>
    </location>
</feature>
<protein>
    <submittedName>
        <fullName evidence="11">Protein dispatched homolog 1-like</fullName>
    </submittedName>
</protein>
<dbReference type="GeneID" id="110985782"/>
<feature type="region of interest" description="Disordered" evidence="7">
    <location>
        <begin position="10"/>
        <end position="32"/>
    </location>
</feature>
<comment type="subcellular location">
    <subcellularLocation>
        <location evidence="1">Membrane</location>
        <topology evidence="1">Multi-pass membrane protein</topology>
    </subcellularLocation>
</comment>
<keyword evidence="3 8" id="KW-1133">Transmembrane helix</keyword>
<dbReference type="PROSITE" id="PS50156">
    <property type="entry name" value="SSD"/>
    <property type="match status" value="2"/>
</dbReference>
<dbReference type="InterPro" id="IPR000731">
    <property type="entry name" value="SSD"/>
</dbReference>
<dbReference type="OMA" id="ESHRMEN"/>
<feature type="transmembrane region" description="Helical" evidence="8">
    <location>
        <begin position="904"/>
        <end position="927"/>
    </location>
</feature>
<feature type="transmembrane region" description="Helical" evidence="8">
    <location>
        <begin position="837"/>
        <end position="859"/>
    </location>
</feature>
<dbReference type="GO" id="GO:0022857">
    <property type="term" value="F:transmembrane transporter activity"/>
    <property type="evidence" value="ECO:0007669"/>
    <property type="project" value="TreeGrafter"/>
</dbReference>
<feature type="domain" description="SSD" evidence="9">
    <location>
        <begin position="371"/>
        <end position="502"/>
    </location>
</feature>
<feature type="compositionally biased region" description="Basic and acidic residues" evidence="7">
    <location>
        <begin position="19"/>
        <end position="32"/>
    </location>
</feature>
<dbReference type="AlphaFoldDB" id="A0A8B7ZD57"/>
<feature type="transmembrane region" description="Helical" evidence="8">
    <location>
        <begin position="343"/>
        <end position="363"/>
    </location>
</feature>
<comment type="similarity">
    <text evidence="6">Belongs to the dispatched family.</text>
</comment>
<evidence type="ECO:0000256" key="8">
    <source>
        <dbReference type="SAM" id="Phobius"/>
    </source>
</evidence>
<dbReference type="InterPro" id="IPR053958">
    <property type="entry name" value="HMGCR/SNAP/NPC1-like_SSD"/>
</dbReference>
<dbReference type="OrthoDB" id="193905at2759"/>
<keyword evidence="10" id="KW-1185">Reference proteome</keyword>
<reference evidence="11" key="1">
    <citation type="submission" date="2025-08" db="UniProtKB">
        <authorList>
            <consortium name="RefSeq"/>
        </authorList>
    </citation>
    <scope>IDENTIFICATION</scope>
</reference>
<feature type="transmembrane region" description="Helical" evidence="8">
    <location>
        <begin position="445"/>
        <end position="465"/>
    </location>
</feature>
<dbReference type="GO" id="GO:0016020">
    <property type="term" value="C:membrane"/>
    <property type="evidence" value="ECO:0007669"/>
    <property type="project" value="UniProtKB-SubCell"/>
</dbReference>
<evidence type="ECO:0000313" key="10">
    <source>
        <dbReference type="Proteomes" id="UP000694845"/>
    </source>
</evidence>
<gene>
    <name evidence="11" type="primary">LOC110985782</name>
</gene>
<feature type="transmembrane region" description="Helical" evidence="8">
    <location>
        <begin position="933"/>
        <end position="956"/>
    </location>
</feature>
<dbReference type="GO" id="GO:0007224">
    <property type="term" value="P:smoothened signaling pathway"/>
    <property type="evidence" value="ECO:0007669"/>
    <property type="project" value="TreeGrafter"/>
</dbReference>
<dbReference type="Pfam" id="PF12349">
    <property type="entry name" value="Sterol-sensing"/>
    <property type="match status" value="1"/>
</dbReference>
<dbReference type="PANTHER" id="PTHR45951:SF3">
    <property type="entry name" value="PROTEIN DISPATCHED"/>
    <property type="match status" value="1"/>
</dbReference>
<keyword evidence="5" id="KW-0325">Glycoprotein</keyword>
<dbReference type="PANTHER" id="PTHR45951">
    <property type="entry name" value="PROTEIN DISPATCHED-RELATED"/>
    <property type="match status" value="1"/>
</dbReference>
<evidence type="ECO:0000313" key="11">
    <source>
        <dbReference type="RefSeq" id="XP_022102785.1"/>
    </source>
</evidence>
<dbReference type="InterPro" id="IPR052081">
    <property type="entry name" value="Dispatched_Hh_regulator"/>
</dbReference>
<accession>A0A8B7ZD57</accession>
<organism evidence="10 11">
    <name type="scientific">Acanthaster planci</name>
    <name type="common">Crown-of-thorns starfish</name>
    <dbReference type="NCBI Taxonomy" id="133434"/>
    <lineage>
        <taxon>Eukaryota</taxon>
        <taxon>Metazoa</taxon>
        <taxon>Echinodermata</taxon>
        <taxon>Eleutherozoa</taxon>
        <taxon>Asterozoa</taxon>
        <taxon>Asteroidea</taxon>
        <taxon>Valvatacea</taxon>
        <taxon>Valvatida</taxon>
        <taxon>Acanthasteridae</taxon>
        <taxon>Acanthaster</taxon>
    </lineage>
</organism>
<keyword evidence="4 8" id="KW-0472">Membrane</keyword>
<feature type="transmembrane region" description="Helical" evidence="8">
    <location>
        <begin position="809"/>
        <end position="830"/>
    </location>
</feature>
<dbReference type="Proteomes" id="UP000694845">
    <property type="component" value="Unplaced"/>
</dbReference>
<name>A0A8B7ZD57_ACAPL</name>
<evidence type="ECO:0000256" key="5">
    <source>
        <dbReference type="ARBA" id="ARBA00023180"/>
    </source>
</evidence>
<sequence length="1030" mass="115372">MPRYVNRRYVEHNGTSTGPREESHRMENGRDRANEHGKLNGIGYMYARILSRFWYIICLLVFMTVGAFAAVSLTLFDLPDVTNPSKGFVARGTVISARLAGLINLLEDRENMLTGFNVEEALTMTTATPSFNNTNLPFCSSIGYWDAFVLTLVFEGVDGRNMLTLEAIKSVCEAEKRFVTSHPLYQDYCLCRGNETDNKCPLTWSIGNYVALLSNKTSCEDINESDVDRTVDLLVFCAPFFKGVSPSDLEDSMLSQSVPEECNEHIHTILYYLLPADFSRDILENKIPLESSLTASFLPLSGVEKSVLKAIYKENILSLPDTDGVTRLTAVDAFIQIYLFPDFLLRDTLIVALASVVVFLLIWVYTGSLLVTVAAFLNIVFSLVLAYFFYTAVFLRPFFPFSNIVAMVLLIGVGADDTFVFVDLWKRRKSELSCRNLTDLVLETLRHAALTMFVTSFTTAAALYASVMSDITVVRCFAVFAGTAIVMNLALTLTLLPAIIVMHEKVSRCCGLSYWWSQVFRCKFNKIKSLNKPFERLNKDLVPFLVLKLRYLFIVVFLLLMTGAGLVVFYSPRLNVPSRSDEQFFIDSDYLEQYDIFYKDQFSFNHQLQLPDFVGCVVWGVQAVDNGDWWDPDDRGRLVLDEGFQLVSSEQQTWLLDFCRDLRNQTFFKSSDFPLGCFLEDFITLMQQPCVNPFTGEDASPCCNQRDFPLDPTLFSTCVAKFANLGFLPGVFFNRNTSKVAAVKIAFPTTFPRSYVQASNEEIWQTVNAWVEGQLKSAPDSFQRGWFVPDISLGLNSSEFLFFDLQQSLASGTVSSMLVTLAMASVVLCLTIRNIWLAVWAMLTIASAVFVTVASLVLLGWNLGVVEATIITLAVGLSVDYTIHYGTAYKLSPSTDRRQRSRNSLVTMTPAITMAALTTFLAGSLALFSRVLIFYQFSVFLMLVMVISWSHGTFFFESLCTVFGPEGSCGNLPSLTSCCKCGERNTSESMTTNGSLPSKVKNAKVELDAYSRATPEYPRSGEHIYTISSL</sequence>
<evidence type="ECO:0000256" key="4">
    <source>
        <dbReference type="ARBA" id="ARBA00023136"/>
    </source>
</evidence>
<dbReference type="SUPFAM" id="SSF82866">
    <property type="entry name" value="Multidrug efflux transporter AcrB transmembrane domain"/>
    <property type="match status" value="2"/>
</dbReference>
<dbReference type="Gene3D" id="1.20.1640.10">
    <property type="entry name" value="Multidrug efflux transporter AcrB transmembrane domain"/>
    <property type="match status" value="2"/>
</dbReference>
<feature type="transmembrane region" description="Helical" evidence="8">
    <location>
        <begin position="551"/>
        <end position="570"/>
    </location>
</feature>
<keyword evidence="2 8" id="KW-0812">Transmembrane</keyword>
<evidence type="ECO:0000256" key="6">
    <source>
        <dbReference type="ARBA" id="ARBA00038046"/>
    </source>
</evidence>
<evidence type="ECO:0000256" key="1">
    <source>
        <dbReference type="ARBA" id="ARBA00004141"/>
    </source>
</evidence>
<evidence type="ECO:0000256" key="2">
    <source>
        <dbReference type="ARBA" id="ARBA00022692"/>
    </source>
</evidence>
<feature type="transmembrane region" description="Helical" evidence="8">
    <location>
        <begin position="477"/>
        <end position="500"/>
    </location>
</feature>
<evidence type="ECO:0000259" key="9">
    <source>
        <dbReference type="PROSITE" id="PS50156"/>
    </source>
</evidence>
<feature type="transmembrane region" description="Helical" evidence="8">
    <location>
        <begin position="865"/>
        <end position="883"/>
    </location>
</feature>
<evidence type="ECO:0000256" key="3">
    <source>
        <dbReference type="ARBA" id="ARBA00022989"/>
    </source>
</evidence>
<dbReference type="KEGG" id="aplc:110985782"/>
<feature type="transmembrane region" description="Helical" evidence="8">
    <location>
        <begin position="404"/>
        <end position="425"/>
    </location>
</feature>
<evidence type="ECO:0000256" key="7">
    <source>
        <dbReference type="SAM" id="MobiDB-lite"/>
    </source>
</evidence>
<feature type="domain" description="SSD" evidence="9">
    <location>
        <begin position="834"/>
        <end position="962"/>
    </location>
</feature>
<dbReference type="RefSeq" id="XP_022102785.1">
    <property type="nucleotide sequence ID" value="XM_022247093.1"/>
</dbReference>
<feature type="transmembrane region" description="Helical" evidence="8">
    <location>
        <begin position="369"/>
        <end position="392"/>
    </location>
</feature>